<dbReference type="PANTHER" id="PTHR46769:SF2">
    <property type="entry name" value="FIBROCYSTIN-L ISOFORM 2 PRECURSOR-RELATED"/>
    <property type="match status" value="1"/>
</dbReference>
<proteinExistence type="predicted"/>
<dbReference type="GO" id="GO:0005886">
    <property type="term" value="C:plasma membrane"/>
    <property type="evidence" value="ECO:0007669"/>
    <property type="project" value="UniProtKB-SubCell"/>
</dbReference>
<keyword evidence="7" id="KW-0326">Glycosidase</keyword>
<comment type="caution">
    <text evidence="7">The sequence shown here is derived from an EMBL/GenBank/DDBJ whole genome shotgun (WGS) entry which is preliminary data.</text>
</comment>
<dbReference type="InterPro" id="IPR019316">
    <property type="entry name" value="G8_domain"/>
</dbReference>
<comment type="subcellular location">
    <subcellularLocation>
        <location evidence="1">Cell membrane</location>
    </subcellularLocation>
</comment>
<dbReference type="RefSeq" id="WP_183987258.1">
    <property type="nucleotide sequence ID" value="NZ_JACHHG010000007.1"/>
</dbReference>
<dbReference type="InterPro" id="IPR055401">
    <property type="entry name" value="CEMIP_beta-hel_dom"/>
</dbReference>
<reference evidence="7 8" key="1">
    <citation type="submission" date="2020-08" db="EMBL/GenBank/DDBJ databases">
        <title>Genomic Encyclopedia of Type Strains, Phase IV (KMG-IV): sequencing the most valuable type-strain genomes for metagenomic binning, comparative biology and taxonomic classification.</title>
        <authorList>
            <person name="Goeker M."/>
        </authorList>
    </citation>
    <scope>NUCLEOTIDE SEQUENCE [LARGE SCALE GENOMIC DNA]</scope>
    <source>
        <strain evidence="7 8">DSM 21458</strain>
    </source>
</reference>
<keyword evidence="8" id="KW-1185">Reference proteome</keyword>
<keyword evidence="4" id="KW-0325">Glycoprotein</keyword>
<dbReference type="EMBL" id="JACHHG010000007">
    <property type="protein sequence ID" value="MBB6098633.1"/>
    <property type="molecule type" value="Genomic_DNA"/>
</dbReference>
<dbReference type="EC" id="3.2.1.35" evidence="7"/>
<dbReference type="SUPFAM" id="SSF51126">
    <property type="entry name" value="Pectin lyase-like"/>
    <property type="match status" value="1"/>
</dbReference>
<feature type="domain" description="G8" evidence="6">
    <location>
        <begin position="40"/>
        <end position="156"/>
    </location>
</feature>
<evidence type="ECO:0000259" key="6">
    <source>
        <dbReference type="PROSITE" id="PS51484"/>
    </source>
</evidence>
<evidence type="ECO:0000313" key="8">
    <source>
        <dbReference type="Proteomes" id="UP000569951"/>
    </source>
</evidence>
<evidence type="ECO:0000256" key="2">
    <source>
        <dbReference type="ARBA" id="ARBA00022475"/>
    </source>
</evidence>
<dbReference type="InterPro" id="IPR012334">
    <property type="entry name" value="Pectin_lyas_fold"/>
</dbReference>
<dbReference type="Proteomes" id="UP000569951">
    <property type="component" value="Unassembled WGS sequence"/>
</dbReference>
<dbReference type="Pfam" id="PF24606">
    <property type="entry name" value="CEMIP_beta-hel"/>
    <property type="match status" value="1"/>
</dbReference>
<gene>
    <name evidence="7" type="ORF">HNR42_002068</name>
</gene>
<dbReference type="InterPro" id="IPR052387">
    <property type="entry name" value="Fibrocystin"/>
</dbReference>
<feature type="region of interest" description="Disordered" evidence="5">
    <location>
        <begin position="1"/>
        <end position="50"/>
    </location>
</feature>
<organism evidence="7 8">
    <name type="scientific">Deinobacterium chartae</name>
    <dbReference type="NCBI Taxonomy" id="521158"/>
    <lineage>
        <taxon>Bacteria</taxon>
        <taxon>Thermotogati</taxon>
        <taxon>Deinococcota</taxon>
        <taxon>Deinococci</taxon>
        <taxon>Deinococcales</taxon>
        <taxon>Deinococcaceae</taxon>
        <taxon>Deinobacterium</taxon>
    </lineage>
</organism>
<dbReference type="PROSITE" id="PS51484">
    <property type="entry name" value="G8"/>
    <property type="match status" value="1"/>
</dbReference>
<protein>
    <submittedName>
        <fullName evidence="7">Cell migration-inducing and hyaluronan-binding protein</fullName>
        <ecNumber evidence="7">3.2.1.35</ecNumber>
    </submittedName>
</protein>
<keyword evidence="2" id="KW-1003">Cell membrane</keyword>
<evidence type="ECO:0000256" key="1">
    <source>
        <dbReference type="ARBA" id="ARBA00004236"/>
    </source>
</evidence>
<evidence type="ECO:0000256" key="3">
    <source>
        <dbReference type="ARBA" id="ARBA00022729"/>
    </source>
</evidence>
<evidence type="ECO:0000256" key="5">
    <source>
        <dbReference type="SAM" id="MobiDB-lite"/>
    </source>
</evidence>
<keyword evidence="3" id="KW-0732">Signal</keyword>
<dbReference type="PANTHER" id="PTHR46769">
    <property type="entry name" value="POLYCYSTIC KIDNEY AND HEPATIC DISEASE 1 (AUTOSOMAL RECESSIVE)-LIKE 1"/>
    <property type="match status" value="1"/>
</dbReference>
<dbReference type="AlphaFoldDB" id="A0A841I0B3"/>
<dbReference type="SMART" id="SM01225">
    <property type="entry name" value="G8"/>
    <property type="match status" value="1"/>
</dbReference>
<sequence length="832" mass="90021">MPTPASGDTPPDHNGSTPTAPDGSGTPAPGATPLRWSDPATWGGKLPAEGDTVTIPTGKRILLDQNPPALGGLTVLGTLEFDRRDLELRTDWIMLHGHLEIGSETRPFTQQARIILTDRKPGEDLMGMGDKVIGVMGGTLDIHGEARGPVWTRLAQTAPAGAQEIVLEGATQWRVGDRIVIASTDFDPAQAEERLIRSVSGNRIGLSEPLKYTHWGQKFNYGGTELDERAEVALLTRNVRIEGEEATSLSGIGAQMMVMDGGKARLENLELTRVGQRNVLRRYPIHFHMLGAGGTGSYVRSAAIHGSFNRCLTVHGTNNLEIKNNVAYNAVGHCYFLEDGAETGNVFEKNLGILTRKPDANRGEQPLLDSDRTPATFWITHPANTFVGNVAAGSQGTGFWIALPEHPTGLSGQTAAAAAIWPRRTPLGRFEGNVAHSNANFGLDVDHAPKADGSFTETASYDPRSNPADPKSSPVIARFENFTAFKNRNQAIWLRGRNHVVSGAKLADNAVGVTLASSESGVENSLIVGETANLGTPNPWEIKGPGGRSLPRPWNDGSDFPLRGFEFYDGQVWAKNVTFADFREVITSDGRTRKASGLSYRRRNSFSLNPHNYIEGARWLDNSPRVYFEDPMNAHDGDKSSAFVDRDGSVTGKAGTQVVSKGPLLFDGSCSLRAEWNAYTCNKKYGRFFLEDLARAGSGPVTLEREDGASVTLVGTPAEPPRSFSTTLEANRSYQLSFANGAPSRFRVGLTLREGGDTLRLSLPYPGGTPTIYRDWWIDARNTLKRVGSVAELEASTGDSYFLEGGVLHLKLMVKPGGNQMVLDVCRQAGCT</sequence>
<evidence type="ECO:0000256" key="4">
    <source>
        <dbReference type="ARBA" id="ARBA00023180"/>
    </source>
</evidence>
<accession>A0A841I0B3</accession>
<keyword evidence="2" id="KW-0472">Membrane</keyword>
<dbReference type="InterPro" id="IPR011050">
    <property type="entry name" value="Pectin_lyase_fold/virulence"/>
</dbReference>
<keyword evidence="7" id="KW-0378">Hydrolase</keyword>
<dbReference type="Gene3D" id="2.160.20.10">
    <property type="entry name" value="Single-stranded right-handed beta-helix, Pectin lyase-like"/>
    <property type="match status" value="1"/>
</dbReference>
<dbReference type="GO" id="GO:0004415">
    <property type="term" value="F:hyalurononglucosaminidase activity"/>
    <property type="evidence" value="ECO:0007669"/>
    <property type="project" value="UniProtKB-EC"/>
</dbReference>
<name>A0A841I0B3_9DEIO</name>
<dbReference type="Pfam" id="PF10162">
    <property type="entry name" value="G8"/>
    <property type="match status" value="1"/>
</dbReference>
<evidence type="ECO:0000313" key="7">
    <source>
        <dbReference type="EMBL" id="MBB6098633.1"/>
    </source>
</evidence>